<evidence type="ECO:0000313" key="6">
    <source>
        <dbReference type="EMBL" id="KXB01155.1"/>
    </source>
</evidence>
<dbReference type="Pfam" id="PF01956">
    <property type="entry name" value="EMC3_TMCO1"/>
    <property type="match status" value="1"/>
</dbReference>
<dbReference type="InterPro" id="IPR038978">
    <property type="entry name" value="MJ0935"/>
</dbReference>
<dbReference type="AlphaFoldDB" id="A0A133V3Z0"/>
<dbReference type="EMBL" id="LHXY01000050">
    <property type="protein sequence ID" value="KXB01155.1"/>
    <property type="molecule type" value="Genomic_DNA"/>
</dbReference>
<evidence type="ECO:0000256" key="5">
    <source>
        <dbReference type="SAM" id="Phobius"/>
    </source>
</evidence>
<keyword evidence="3 5" id="KW-1133">Transmembrane helix</keyword>
<dbReference type="InterPro" id="IPR002809">
    <property type="entry name" value="EMC3/TMCO1"/>
</dbReference>
<sequence length="288" mass="32897">MNDFSKLALGITIVILLTSTFAGTVNAQGSERENYKNLLNTIDGAIRTFRLRGENSASMALKVAENQYGHFKSLYENTIRYDSRLSNLDNDINAKFDSLQQSPSVDGIRDLRGMVSEMANGLGVELSFLYKYAFIIILFVSLVLAFSVNMVSRTIVDWEKVNKVKRKSEELKNKLKKARREGKSKKVHKLMKEQQEFTKKHMGVLFSPMKTMLIIIIPFIIIFQLLSSTYGGWVVAWMPVNLPWPNLNIPLLSRFFPGTVASLSFFGWYLLSYFGFSMTLRRFLIPSK</sequence>
<keyword evidence="4 5" id="KW-0472">Membrane</keyword>
<evidence type="ECO:0000256" key="1">
    <source>
        <dbReference type="ARBA" id="ARBA00004141"/>
    </source>
</evidence>
<feature type="transmembrane region" description="Helical" evidence="5">
    <location>
        <begin position="132"/>
        <end position="156"/>
    </location>
</feature>
<dbReference type="PANTHER" id="PTHR42198">
    <property type="entry name" value="INTEGRAL MEMBRANE PROTEIN"/>
    <property type="match status" value="1"/>
</dbReference>
<organism evidence="6 7">
    <name type="scientific">candidate division MSBL1 archaeon SCGC-AAA261F17</name>
    <dbReference type="NCBI Taxonomy" id="1698274"/>
    <lineage>
        <taxon>Archaea</taxon>
        <taxon>Methanobacteriati</taxon>
        <taxon>Methanobacteriota</taxon>
        <taxon>candidate division MSBL1</taxon>
    </lineage>
</organism>
<accession>A0A133V3Z0</accession>
<dbReference type="GO" id="GO:0016020">
    <property type="term" value="C:membrane"/>
    <property type="evidence" value="ECO:0007669"/>
    <property type="project" value="UniProtKB-SubCell"/>
</dbReference>
<comment type="caution">
    <text evidence="6">The sequence shown here is derived from an EMBL/GenBank/DDBJ whole genome shotgun (WGS) entry which is preliminary data.</text>
</comment>
<name>A0A133V3Z0_9EURY</name>
<dbReference type="SMART" id="SM01415">
    <property type="entry name" value="DUF106"/>
    <property type="match status" value="1"/>
</dbReference>
<evidence type="ECO:0000256" key="2">
    <source>
        <dbReference type="ARBA" id="ARBA00022692"/>
    </source>
</evidence>
<dbReference type="Proteomes" id="UP000070035">
    <property type="component" value="Unassembled WGS sequence"/>
</dbReference>
<protein>
    <recommendedName>
        <fullName evidence="8">DUF106 domain-containing protein</fullName>
    </recommendedName>
</protein>
<keyword evidence="2 5" id="KW-0812">Transmembrane</keyword>
<evidence type="ECO:0000256" key="4">
    <source>
        <dbReference type="ARBA" id="ARBA00023136"/>
    </source>
</evidence>
<evidence type="ECO:0008006" key="8">
    <source>
        <dbReference type="Google" id="ProtNLM"/>
    </source>
</evidence>
<evidence type="ECO:0000313" key="7">
    <source>
        <dbReference type="Proteomes" id="UP000070035"/>
    </source>
</evidence>
<comment type="subcellular location">
    <subcellularLocation>
        <location evidence="1">Membrane</location>
        <topology evidence="1">Multi-pass membrane protein</topology>
    </subcellularLocation>
</comment>
<proteinExistence type="predicted"/>
<feature type="transmembrane region" description="Helical" evidence="5">
    <location>
        <begin position="255"/>
        <end position="276"/>
    </location>
</feature>
<evidence type="ECO:0000256" key="3">
    <source>
        <dbReference type="ARBA" id="ARBA00022989"/>
    </source>
</evidence>
<gene>
    <name evidence="6" type="ORF">AKJ44_02875</name>
</gene>
<reference evidence="6 7" key="1">
    <citation type="journal article" date="2016" name="Sci. Rep.">
        <title>Metabolic traits of an uncultured archaeal lineage -MSBL1- from brine pools of the Red Sea.</title>
        <authorList>
            <person name="Mwirichia R."/>
            <person name="Alam I."/>
            <person name="Rashid M."/>
            <person name="Vinu M."/>
            <person name="Ba-Alawi W."/>
            <person name="Anthony Kamau A."/>
            <person name="Kamanda Ngugi D."/>
            <person name="Goker M."/>
            <person name="Klenk H.P."/>
            <person name="Bajic V."/>
            <person name="Stingl U."/>
        </authorList>
    </citation>
    <scope>NUCLEOTIDE SEQUENCE [LARGE SCALE GENOMIC DNA]</scope>
    <source>
        <strain evidence="6">SCGC-AAA261F17</strain>
    </source>
</reference>
<keyword evidence="7" id="KW-1185">Reference proteome</keyword>
<feature type="transmembrane region" description="Helical" evidence="5">
    <location>
        <begin position="212"/>
        <end position="235"/>
    </location>
</feature>
<dbReference type="PANTHER" id="PTHR42198:SF1">
    <property type="entry name" value="INTEGRAL MEMBRANE PROTEIN"/>
    <property type="match status" value="1"/>
</dbReference>